<dbReference type="Gene3D" id="3.40.50.300">
    <property type="entry name" value="P-loop containing nucleotide triphosphate hydrolases"/>
    <property type="match status" value="1"/>
</dbReference>
<evidence type="ECO:0000256" key="2">
    <source>
        <dbReference type="ARBA" id="ARBA00023012"/>
    </source>
</evidence>
<dbReference type="STRING" id="1440053.GCA_000718095_03093"/>
<dbReference type="InterPro" id="IPR036388">
    <property type="entry name" value="WH-like_DNA-bd_sf"/>
</dbReference>
<organism evidence="9 10">
    <name type="scientific">Streptomyces scopuliridis RB72</name>
    <dbReference type="NCBI Taxonomy" id="1440053"/>
    <lineage>
        <taxon>Bacteria</taxon>
        <taxon>Bacillati</taxon>
        <taxon>Actinomycetota</taxon>
        <taxon>Actinomycetes</taxon>
        <taxon>Kitasatosporales</taxon>
        <taxon>Streptomycetaceae</taxon>
        <taxon>Streptomyces</taxon>
    </lineage>
</organism>
<keyword evidence="10" id="KW-1185">Reference proteome</keyword>
<sequence>MEFRILGPLEVSLRGRAVPLGGFKQRAALGLLLLRVNRVVATSEMLAALWPEEDLPATARKIVQNAVWGLRAILAEPPGVGAVPAERPELLTQAPGYILRVDPGRLDANRFERQVAEGRARLVAGDAEAAARLLREALAEWRGPALADLSEQGVAWPELTALRQLRLDVMEDRFEAELACGRHQGVLGELVSLVAAEPLRERLCRQLMLALYRCGRQAEALSVFTRVRHALVEEYGLEPSRDLQLLQQSILTHDPSLAAPVEAGADRLELATVRPLHAGPPRAAEPVRQDHGAGEEWRWPEGERRESHRTGPDHRSEGGVRRDAGERPAPERRTGHEPRPDVPPGAVGGPDATGAAAGPVAERRQVSVVLVRTGFSGEAAALAADRIALSLHDAVSAFSESVEGFGGTVVGSLGYVSVALFGLREDRPTASLDAVAAALAVRDRLNRMPGPTFHAVVIAGAALVRHDPHDPGAPVTVVGRLLDDAQTLLTAVPPGEVYVSGDAARVTEVRMRHRPVVHLEADVEGPRQRTPGERYDAPFAPPDDQAPHERELAILTDLLDRSRSHEAPHLVTILGEPGAGKTRFLEEFEHRVSLRSPEVRVVRVGAAEADDNGPRLARDILAACCGLPAGAGADSRFTEAVRRLAGHGARAERLLKVLHPLMGPAAKAPSHEEVHERWIELVTLSARERPLILCFDDVHRSQDSVLDCVEQLVATAGAAPLFVVASARPELLERRPFWGSGQRHAGTLTLDRLSDRRGDLVSRFAGRPGPAEGTAYAAGHPRRRAHWGQALSGHEPFAVGHAER</sequence>
<dbReference type="Gene3D" id="1.10.10.10">
    <property type="entry name" value="Winged helix-like DNA-binding domain superfamily/Winged helix DNA-binding domain"/>
    <property type="match status" value="1"/>
</dbReference>
<accession>A0A2T7SZ70</accession>
<dbReference type="SUPFAM" id="SSF46894">
    <property type="entry name" value="C-terminal effector domain of the bipartite response regulators"/>
    <property type="match status" value="1"/>
</dbReference>
<dbReference type="InterPro" id="IPR029787">
    <property type="entry name" value="Nucleotide_cyclase"/>
</dbReference>
<feature type="compositionally biased region" description="Low complexity" evidence="6">
    <location>
        <begin position="349"/>
        <end position="360"/>
    </location>
</feature>
<evidence type="ECO:0000256" key="6">
    <source>
        <dbReference type="SAM" id="MobiDB-lite"/>
    </source>
</evidence>
<evidence type="ECO:0000259" key="7">
    <source>
        <dbReference type="SMART" id="SM00862"/>
    </source>
</evidence>
<keyword evidence="5" id="KW-0804">Transcription</keyword>
<evidence type="ECO:0000256" key="3">
    <source>
        <dbReference type="ARBA" id="ARBA00023015"/>
    </source>
</evidence>
<dbReference type="InterPro" id="IPR051677">
    <property type="entry name" value="AfsR-DnrI-RedD_regulator"/>
</dbReference>
<feature type="region of interest" description="Disordered" evidence="6">
    <location>
        <begin position="273"/>
        <end position="360"/>
    </location>
</feature>
<dbReference type="SMART" id="SM01043">
    <property type="entry name" value="BTAD"/>
    <property type="match status" value="1"/>
</dbReference>
<feature type="domain" description="Bacterial transcriptional activator" evidence="8">
    <location>
        <begin position="106"/>
        <end position="251"/>
    </location>
</feature>
<reference evidence="9 10" key="1">
    <citation type="submission" date="2013-12" db="EMBL/GenBank/DDBJ databases">
        <title>Annotated genome of Streptomyces scopuliridis.</title>
        <authorList>
            <person name="Olson J.B."/>
        </authorList>
    </citation>
    <scope>NUCLEOTIDE SEQUENCE [LARGE SCALE GENOMIC DNA]</scope>
    <source>
        <strain evidence="9 10">RB72</strain>
    </source>
</reference>
<keyword evidence="2" id="KW-0902">Two-component regulatory system</keyword>
<evidence type="ECO:0000313" key="10">
    <source>
        <dbReference type="Proteomes" id="UP000245992"/>
    </source>
</evidence>
<evidence type="ECO:0000256" key="5">
    <source>
        <dbReference type="ARBA" id="ARBA00023163"/>
    </source>
</evidence>
<evidence type="ECO:0000259" key="8">
    <source>
        <dbReference type="SMART" id="SM01043"/>
    </source>
</evidence>
<gene>
    <name evidence="9" type="ORF">Y717_19785</name>
</gene>
<dbReference type="Proteomes" id="UP000245992">
    <property type="component" value="Unassembled WGS sequence"/>
</dbReference>
<dbReference type="PANTHER" id="PTHR35807:SF1">
    <property type="entry name" value="TRANSCRIPTIONAL REGULATOR REDD"/>
    <property type="match status" value="1"/>
</dbReference>
<dbReference type="SUPFAM" id="SSF48452">
    <property type="entry name" value="TPR-like"/>
    <property type="match status" value="1"/>
</dbReference>
<feature type="compositionally biased region" description="Basic and acidic residues" evidence="6">
    <location>
        <begin position="285"/>
        <end position="340"/>
    </location>
</feature>
<dbReference type="InterPro" id="IPR001867">
    <property type="entry name" value="OmpR/PhoB-type_DNA-bd"/>
</dbReference>
<dbReference type="InterPro" id="IPR005158">
    <property type="entry name" value="BTAD"/>
</dbReference>
<dbReference type="Pfam" id="PF03704">
    <property type="entry name" value="BTAD"/>
    <property type="match status" value="1"/>
</dbReference>
<dbReference type="GO" id="GO:0003677">
    <property type="term" value="F:DNA binding"/>
    <property type="evidence" value="ECO:0007669"/>
    <property type="project" value="UniProtKB-KW"/>
</dbReference>
<dbReference type="GO" id="GO:0006355">
    <property type="term" value="P:regulation of DNA-templated transcription"/>
    <property type="evidence" value="ECO:0007669"/>
    <property type="project" value="InterPro"/>
</dbReference>
<dbReference type="Pfam" id="PF13191">
    <property type="entry name" value="AAA_16"/>
    <property type="match status" value="1"/>
</dbReference>
<dbReference type="SUPFAM" id="SSF55073">
    <property type="entry name" value="Nucleotide cyclase"/>
    <property type="match status" value="1"/>
</dbReference>
<keyword evidence="4" id="KW-0238">DNA-binding</keyword>
<evidence type="ECO:0000256" key="1">
    <source>
        <dbReference type="ARBA" id="ARBA00005820"/>
    </source>
</evidence>
<dbReference type="EMBL" id="AZSP01000264">
    <property type="protein sequence ID" value="PVE08164.1"/>
    <property type="molecule type" value="Genomic_DNA"/>
</dbReference>
<dbReference type="SUPFAM" id="SSF52540">
    <property type="entry name" value="P-loop containing nucleoside triphosphate hydrolases"/>
    <property type="match status" value="1"/>
</dbReference>
<comment type="caution">
    <text evidence="9">The sequence shown here is derived from an EMBL/GenBank/DDBJ whole genome shotgun (WGS) entry which is preliminary data.</text>
</comment>
<dbReference type="FunFam" id="1.25.40.10:FF:000222">
    <property type="entry name" value="SARP family transcriptional regulator"/>
    <property type="match status" value="1"/>
</dbReference>
<dbReference type="Gene3D" id="1.25.40.10">
    <property type="entry name" value="Tetratricopeptide repeat domain"/>
    <property type="match status" value="1"/>
</dbReference>
<name>A0A2T7SZ70_9ACTN</name>
<dbReference type="CDD" id="cd15831">
    <property type="entry name" value="BTAD"/>
    <property type="match status" value="1"/>
</dbReference>
<dbReference type="PANTHER" id="PTHR35807">
    <property type="entry name" value="TRANSCRIPTIONAL REGULATOR REDD-RELATED"/>
    <property type="match status" value="1"/>
</dbReference>
<dbReference type="InterPro" id="IPR011990">
    <property type="entry name" value="TPR-like_helical_dom_sf"/>
</dbReference>
<dbReference type="AlphaFoldDB" id="A0A2T7SZ70"/>
<dbReference type="InterPro" id="IPR041664">
    <property type="entry name" value="AAA_16"/>
</dbReference>
<evidence type="ECO:0000313" key="9">
    <source>
        <dbReference type="EMBL" id="PVE08164.1"/>
    </source>
</evidence>
<dbReference type="Gene3D" id="3.30.70.1230">
    <property type="entry name" value="Nucleotide cyclase"/>
    <property type="match status" value="1"/>
</dbReference>
<dbReference type="InterPro" id="IPR027417">
    <property type="entry name" value="P-loop_NTPase"/>
</dbReference>
<feature type="region of interest" description="Disordered" evidence="6">
    <location>
        <begin position="764"/>
        <end position="784"/>
    </location>
</feature>
<proteinExistence type="inferred from homology"/>
<protein>
    <submittedName>
        <fullName evidence="9">Regulatory protein</fullName>
    </submittedName>
</protein>
<dbReference type="InterPro" id="IPR016032">
    <property type="entry name" value="Sig_transdc_resp-reg_C-effctor"/>
</dbReference>
<dbReference type="GO" id="GO:0000160">
    <property type="term" value="P:phosphorelay signal transduction system"/>
    <property type="evidence" value="ECO:0007669"/>
    <property type="project" value="UniProtKB-KW"/>
</dbReference>
<dbReference type="SMART" id="SM00862">
    <property type="entry name" value="Trans_reg_C"/>
    <property type="match status" value="1"/>
</dbReference>
<keyword evidence="3" id="KW-0805">Transcription regulation</keyword>
<comment type="similarity">
    <text evidence="1">Belongs to the AfsR/DnrI/RedD regulatory family.</text>
</comment>
<feature type="domain" description="OmpR/PhoB-type" evidence="7">
    <location>
        <begin position="15"/>
        <end position="99"/>
    </location>
</feature>
<evidence type="ECO:0000256" key="4">
    <source>
        <dbReference type="ARBA" id="ARBA00023125"/>
    </source>
</evidence>